<dbReference type="GO" id="GO:0005506">
    <property type="term" value="F:iron ion binding"/>
    <property type="evidence" value="ECO:0007669"/>
    <property type="project" value="InterPro"/>
</dbReference>
<dbReference type="SUPFAM" id="SSF48264">
    <property type="entry name" value="Cytochrome P450"/>
    <property type="match status" value="1"/>
</dbReference>
<dbReference type="OrthoDB" id="1470350at2759"/>
<dbReference type="GO" id="GO:0004497">
    <property type="term" value="F:monooxygenase activity"/>
    <property type="evidence" value="ECO:0007669"/>
    <property type="project" value="UniProtKB-KW"/>
</dbReference>
<dbReference type="Proteomes" id="UP000295252">
    <property type="component" value="Chromosome X"/>
</dbReference>
<dbReference type="GO" id="GO:0016020">
    <property type="term" value="C:membrane"/>
    <property type="evidence" value="ECO:0007669"/>
    <property type="project" value="UniProtKB-SubCell"/>
</dbReference>
<dbReference type="GO" id="GO:0016705">
    <property type="term" value="F:oxidoreductase activity, acting on paired donors, with incorporation or reduction of molecular oxygen"/>
    <property type="evidence" value="ECO:0007669"/>
    <property type="project" value="InterPro"/>
</dbReference>
<gene>
    <name evidence="13" type="ORF">GSCOC_T00038416001</name>
</gene>
<dbReference type="Gramene" id="CDP13460">
    <property type="protein sequence ID" value="CDP13460"/>
    <property type="gene ID" value="GSCOC_T00038416001"/>
</dbReference>
<dbReference type="EMBL" id="HG739159">
    <property type="protein sequence ID" value="CDP13460.1"/>
    <property type="molecule type" value="Genomic_DNA"/>
</dbReference>
<organism evidence="13 14">
    <name type="scientific">Coffea canephora</name>
    <name type="common">Robusta coffee</name>
    <dbReference type="NCBI Taxonomy" id="49390"/>
    <lineage>
        <taxon>Eukaryota</taxon>
        <taxon>Viridiplantae</taxon>
        <taxon>Streptophyta</taxon>
        <taxon>Embryophyta</taxon>
        <taxon>Tracheophyta</taxon>
        <taxon>Spermatophyta</taxon>
        <taxon>Magnoliopsida</taxon>
        <taxon>eudicotyledons</taxon>
        <taxon>Gunneridae</taxon>
        <taxon>Pentapetalae</taxon>
        <taxon>asterids</taxon>
        <taxon>lamiids</taxon>
        <taxon>Gentianales</taxon>
        <taxon>Rubiaceae</taxon>
        <taxon>Ixoroideae</taxon>
        <taxon>Gardenieae complex</taxon>
        <taxon>Bertiereae - Coffeeae clade</taxon>
        <taxon>Coffeeae</taxon>
        <taxon>Coffea</taxon>
    </lineage>
</organism>
<evidence type="ECO:0000256" key="5">
    <source>
        <dbReference type="ARBA" id="ARBA00022723"/>
    </source>
</evidence>
<dbReference type="Pfam" id="PF00067">
    <property type="entry name" value="p450"/>
    <property type="match status" value="1"/>
</dbReference>
<keyword evidence="8 11" id="KW-0408">Iron</keyword>
<keyword evidence="7 12" id="KW-0560">Oxidoreductase</keyword>
<dbReference type="Gene3D" id="1.10.630.10">
    <property type="entry name" value="Cytochrome P450"/>
    <property type="match status" value="1"/>
</dbReference>
<evidence type="ECO:0000256" key="10">
    <source>
        <dbReference type="ARBA" id="ARBA00023136"/>
    </source>
</evidence>
<dbReference type="STRING" id="49390.A0A068UY35"/>
<dbReference type="AlphaFoldDB" id="A0A068UY35"/>
<evidence type="ECO:0000256" key="9">
    <source>
        <dbReference type="ARBA" id="ARBA00023033"/>
    </source>
</evidence>
<name>A0A068UY35_COFCA</name>
<dbReference type="InterPro" id="IPR050665">
    <property type="entry name" value="Cytochrome_P450_Monooxygen"/>
</dbReference>
<proteinExistence type="inferred from homology"/>
<keyword evidence="14" id="KW-1185">Reference proteome</keyword>
<keyword evidence="6" id="KW-1133">Transmembrane helix</keyword>
<sequence>MEAFNFMAILASFSALLASFCALKLVFSLWWKPKIKEKQLKQQGIGGTSYNFLFGDKPVSKKLMIEAWAIPMSLNHEIVPRVDPSLHQIVQTYGKVCLSWTGTRPRLIMGKAELIRLILNDKDGHFQKPPQNPLVDLLTLGVSTLEGEKWAKRRRLITPAFHHEKLQGMVPEFLASCCNLIDRWTMLLASDGRSEIDISPELQSLSADVISRAAFGSSYIEGKKIFELQKEQAVLALEAFQALYLPGLRFLPTMKNKRRYEVDAEIKAMLRDIICKKQKAMQNGESGNGDLLGLLLQCKEEKGNEMTIEDVIEECKLFYFAGQETTANWLTWTLIVLSMHPDWQEKARQEVLRICGKTAPDVEILNRLKIVTMVLFEVLRLYPPVTGLFRYTIQRTKVGDISIPAGVEVYLPIMLLHHDSEYWGDDAEEFKPERFAEGVSKASKDQLAFYPFGWGPRICLGQSFAIIEAKLALAMILQNFSFKLSPSYTHAPHPILTLQPQHGAPIIFQQI</sequence>
<dbReference type="FunFam" id="1.10.630.10:FF:000029">
    <property type="entry name" value="Cytochrome P450 734A1"/>
    <property type="match status" value="1"/>
</dbReference>
<keyword evidence="5 11" id="KW-0479">Metal-binding</keyword>
<dbReference type="PROSITE" id="PS00086">
    <property type="entry name" value="CYTOCHROME_P450"/>
    <property type="match status" value="1"/>
</dbReference>
<evidence type="ECO:0000313" key="14">
    <source>
        <dbReference type="Proteomes" id="UP000295252"/>
    </source>
</evidence>
<evidence type="ECO:0000256" key="6">
    <source>
        <dbReference type="ARBA" id="ARBA00022989"/>
    </source>
</evidence>
<dbReference type="PRINTS" id="PR00385">
    <property type="entry name" value="P450"/>
</dbReference>
<evidence type="ECO:0000313" key="13">
    <source>
        <dbReference type="EMBL" id="CDP13460.1"/>
    </source>
</evidence>
<protein>
    <recommendedName>
        <fullName evidence="15">Cytochrome P450</fullName>
    </recommendedName>
</protein>
<evidence type="ECO:0000256" key="11">
    <source>
        <dbReference type="PIRSR" id="PIRSR602401-1"/>
    </source>
</evidence>
<feature type="binding site" description="axial binding residue" evidence="11">
    <location>
        <position position="459"/>
    </location>
    <ligand>
        <name>heme</name>
        <dbReference type="ChEBI" id="CHEBI:30413"/>
    </ligand>
    <ligandPart>
        <name>Fe</name>
        <dbReference type="ChEBI" id="CHEBI:18248"/>
    </ligandPart>
</feature>
<evidence type="ECO:0000256" key="2">
    <source>
        <dbReference type="ARBA" id="ARBA00010617"/>
    </source>
</evidence>
<dbReference type="PANTHER" id="PTHR24282">
    <property type="entry name" value="CYTOCHROME P450 FAMILY MEMBER"/>
    <property type="match status" value="1"/>
</dbReference>
<comment type="cofactor">
    <cofactor evidence="11">
        <name>heme</name>
        <dbReference type="ChEBI" id="CHEBI:30413"/>
    </cofactor>
</comment>
<dbReference type="PANTHER" id="PTHR24282:SF148">
    <property type="entry name" value="CYTOCHROME P450 72A15-LIKE"/>
    <property type="match status" value="1"/>
</dbReference>
<dbReference type="GO" id="GO:0009753">
    <property type="term" value="P:response to jasmonic acid"/>
    <property type="evidence" value="ECO:0007669"/>
    <property type="project" value="UniProtKB-ARBA"/>
</dbReference>
<dbReference type="GO" id="GO:0020037">
    <property type="term" value="F:heme binding"/>
    <property type="evidence" value="ECO:0007669"/>
    <property type="project" value="InterPro"/>
</dbReference>
<dbReference type="InterPro" id="IPR002401">
    <property type="entry name" value="Cyt_P450_E_grp-I"/>
</dbReference>
<dbReference type="InterPro" id="IPR017972">
    <property type="entry name" value="Cyt_P450_CS"/>
</dbReference>
<dbReference type="GO" id="GO:0009820">
    <property type="term" value="P:alkaloid metabolic process"/>
    <property type="evidence" value="ECO:0007669"/>
    <property type="project" value="UniProtKB-ARBA"/>
</dbReference>
<dbReference type="InParanoid" id="A0A068UY35"/>
<keyword evidence="10" id="KW-0472">Membrane</keyword>
<evidence type="ECO:0000256" key="1">
    <source>
        <dbReference type="ARBA" id="ARBA00004370"/>
    </source>
</evidence>
<accession>A0A068UY35</accession>
<dbReference type="PRINTS" id="PR00463">
    <property type="entry name" value="EP450I"/>
</dbReference>
<evidence type="ECO:0000256" key="7">
    <source>
        <dbReference type="ARBA" id="ARBA00023002"/>
    </source>
</evidence>
<keyword evidence="4" id="KW-0812">Transmembrane</keyword>
<comment type="subcellular location">
    <subcellularLocation>
        <location evidence="1">Membrane</location>
    </subcellularLocation>
</comment>
<evidence type="ECO:0008006" key="15">
    <source>
        <dbReference type="Google" id="ProtNLM"/>
    </source>
</evidence>
<dbReference type="InterPro" id="IPR036396">
    <property type="entry name" value="Cyt_P450_sf"/>
</dbReference>
<evidence type="ECO:0000256" key="12">
    <source>
        <dbReference type="RuleBase" id="RU000461"/>
    </source>
</evidence>
<reference evidence="14" key="1">
    <citation type="journal article" date="2014" name="Science">
        <title>The coffee genome provides insight into the convergent evolution of caffeine biosynthesis.</title>
        <authorList>
            <person name="Denoeud F."/>
            <person name="Carretero-Paulet L."/>
            <person name="Dereeper A."/>
            <person name="Droc G."/>
            <person name="Guyot R."/>
            <person name="Pietrella M."/>
            <person name="Zheng C."/>
            <person name="Alberti A."/>
            <person name="Anthony F."/>
            <person name="Aprea G."/>
            <person name="Aury J.M."/>
            <person name="Bento P."/>
            <person name="Bernard M."/>
            <person name="Bocs S."/>
            <person name="Campa C."/>
            <person name="Cenci A."/>
            <person name="Combes M.C."/>
            <person name="Crouzillat D."/>
            <person name="Da Silva C."/>
            <person name="Daddiego L."/>
            <person name="De Bellis F."/>
            <person name="Dussert S."/>
            <person name="Garsmeur O."/>
            <person name="Gayraud T."/>
            <person name="Guignon V."/>
            <person name="Jahn K."/>
            <person name="Jamilloux V."/>
            <person name="Joet T."/>
            <person name="Labadie K."/>
            <person name="Lan T."/>
            <person name="Leclercq J."/>
            <person name="Lepelley M."/>
            <person name="Leroy T."/>
            <person name="Li L.T."/>
            <person name="Librado P."/>
            <person name="Lopez L."/>
            <person name="Munoz A."/>
            <person name="Noel B."/>
            <person name="Pallavicini A."/>
            <person name="Perrotta G."/>
            <person name="Poncet V."/>
            <person name="Pot D."/>
            <person name="Priyono X."/>
            <person name="Rigoreau M."/>
            <person name="Rouard M."/>
            <person name="Rozas J."/>
            <person name="Tranchant-Dubreuil C."/>
            <person name="VanBuren R."/>
            <person name="Zhang Q."/>
            <person name="Andrade A.C."/>
            <person name="Argout X."/>
            <person name="Bertrand B."/>
            <person name="de Kochko A."/>
            <person name="Graziosi G."/>
            <person name="Henry R.J."/>
            <person name="Jayarama X."/>
            <person name="Ming R."/>
            <person name="Nagai C."/>
            <person name="Rounsley S."/>
            <person name="Sankoff D."/>
            <person name="Giuliano G."/>
            <person name="Albert V.A."/>
            <person name="Wincker P."/>
            <person name="Lashermes P."/>
        </authorList>
    </citation>
    <scope>NUCLEOTIDE SEQUENCE [LARGE SCALE GENOMIC DNA]</scope>
    <source>
        <strain evidence="14">cv. DH200-94</strain>
    </source>
</reference>
<evidence type="ECO:0000256" key="4">
    <source>
        <dbReference type="ARBA" id="ARBA00022692"/>
    </source>
</evidence>
<comment type="similarity">
    <text evidence="2 12">Belongs to the cytochrome P450 family.</text>
</comment>
<keyword evidence="9 12" id="KW-0503">Monooxygenase</keyword>
<dbReference type="OMA" id="WAINRAH"/>
<dbReference type="PhylomeDB" id="A0A068UY35"/>
<evidence type="ECO:0000256" key="8">
    <source>
        <dbReference type="ARBA" id="ARBA00023004"/>
    </source>
</evidence>
<keyword evidence="3 11" id="KW-0349">Heme</keyword>
<dbReference type="InterPro" id="IPR001128">
    <property type="entry name" value="Cyt_P450"/>
</dbReference>
<evidence type="ECO:0000256" key="3">
    <source>
        <dbReference type="ARBA" id="ARBA00022617"/>
    </source>
</evidence>